<dbReference type="KEGG" id="daa:AKL17_0326"/>
<dbReference type="Proteomes" id="UP000076128">
    <property type="component" value="Chromosome"/>
</dbReference>
<dbReference type="AlphaFoldDB" id="A0A159Z0W8"/>
<evidence type="ECO:0000313" key="2">
    <source>
        <dbReference type="Proteomes" id="UP000076128"/>
    </source>
</evidence>
<proteinExistence type="predicted"/>
<protein>
    <recommendedName>
        <fullName evidence="3">Anti-sigma factor</fullName>
    </recommendedName>
</protein>
<evidence type="ECO:0000313" key="1">
    <source>
        <dbReference type="EMBL" id="AMY67588.1"/>
    </source>
</evidence>
<sequence length="114" mass="12133">MTEKAPLGDIALMAWRHGRLSPEDAARLQARLATDPEAQATLAEWDRQDAALSALQAPVAEPVPAKMRALLAEARAAKATRSPGHPRSAAALPALPPHLPCWRLALRGAGARPR</sequence>
<reference evidence="1 2" key="1">
    <citation type="submission" date="2015-09" db="EMBL/GenBank/DDBJ databases">
        <title>Complete genome sequence of Defluviimonas alba cai42t isolated from an oilfield in Xinjiang.</title>
        <authorList>
            <person name="Geng S."/>
            <person name="Pan X."/>
            <person name="Wu X."/>
        </authorList>
    </citation>
    <scope>NUCLEOTIDE SEQUENCE [LARGE SCALE GENOMIC DNA]</scope>
    <source>
        <strain evidence="2">cai42</strain>
    </source>
</reference>
<evidence type="ECO:0008006" key="3">
    <source>
        <dbReference type="Google" id="ProtNLM"/>
    </source>
</evidence>
<gene>
    <name evidence="1" type="ORF">AKL17_0326</name>
</gene>
<dbReference type="EMBL" id="CP012661">
    <property type="protein sequence ID" value="AMY67588.1"/>
    <property type="molecule type" value="Genomic_DNA"/>
</dbReference>
<keyword evidence="2" id="KW-1185">Reference proteome</keyword>
<organism evidence="1 2">
    <name type="scientific">Frigidibacter mobilis</name>
    <dbReference type="NCBI Taxonomy" id="1335048"/>
    <lineage>
        <taxon>Bacteria</taxon>
        <taxon>Pseudomonadati</taxon>
        <taxon>Pseudomonadota</taxon>
        <taxon>Alphaproteobacteria</taxon>
        <taxon>Rhodobacterales</taxon>
        <taxon>Paracoccaceae</taxon>
        <taxon>Frigidibacter</taxon>
    </lineage>
</organism>
<accession>A0A159Z0W8</accession>
<dbReference type="OrthoDB" id="7743910at2"/>
<name>A0A159Z0W8_9RHOB</name>